<proteinExistence type="predicted"/>
<dbReference type="SMART" id="SM00408">
    <property type="entry name" value="IGc2"/>
    <property type="match status" value="2"/>
</dbReference>
<dbReference type="InterPro" id="IPR013783">
    <property type="entry name" value="Ig-like_fold"/>
</dbReference>
<dbReference type="Gene3D" id="2.60.40.10">
    <property type="entry name" value="Immunoglobulins"/>
    <property type="match status" value="2"/>
</dbReference>
<sequence>FLIVPPRFFNNVSGEQFVKERSNLNLYCGASGEPAPNITWIRVFKNGSESEVLHIGATWNIVSINQTDAGNYSCIADNGVGSPVYHTITVNVLFPPKIVNFVQEYKVAERQSVTLHCQAEGYPEPTFTWSPCNNGCNTGTLTIPEVFNDTVYTCTATNSEGSDSADASVVIAGKEINITLTIKDDEECSDAERQYNKSSLSTELSVTMRGVFANESNFLSTTVNNVRCGSVIVDLTLSFSAIVTEKRILNILKDAAKNGKLGSFNVDPSSIKGTRQKTPVTTPPGIGKTTPKPSDDDNVTIIIAVVVSVAVLAIIVGVAVFCVYKKKKDKKNDNKGKRTDGNARVIVPWKPNRQEKVTA</sequence>
<evidence type="ECO:0000259" key="8">
    <source>
        <dbReference type="PROSITE" id="PS50835"/>
    </source>
</evidence>
<evidence type="ECO:0000313" key="10">
    <source>
        <dbReference type="Proteomes" id="UP001159427"/>
    </source>
</evidence>
<keyword evidence="3" id="KW-1015">Disulfide bond</keyword>
<keyword evidence="7" id="KW-1133">Transmembrane helix</keyword>
<keyword evidence="10" id="KW-1185">Reference proteome</keyword>
<evidence type="ECO:0000256" key="3">
    <source>
        <dbReference type="ARBA" id="ARBA00023157"/>
    </source>
</evidence>
<dbReference type="SUPFAM" id="SSF48726">
    <property type="entry name" value="Immunoglobulin"/>
    <property type="match status" value="2"/>
</dbReference>
<comment type="subcellular location">
    <subcellularLocation>
        <location evidence="1">Membrane</location>
        <topology evidence="1">Single-pass type I membrane protein</topology>
    </subcellularLocation>
</comment>
<evidence type="ECO:0000256" key="1">
    <source>
        <dbReference type="ARBA" id="ARBA00004479"/>
    </source>
</evidence>
<reference evidence="9 10" key="1">
    <citation type="submission" date="2022-05" db="EMBL/GenBank/DDBJ databases">
        <authorList>
            <consortium name="Genoscope - CEA"/>
            <person name="William W."/>
        </authorList>
    </citation>
    <scope>NUCLEOTIDE SEQUENCE [LARGE SCALE GENOMIC DNA]</scope>
</reference>
<evidence type="ECO:0000256" key="5">
    <source>
        <dbReference type="ARBA" id="ARBA00023319"/>
    </source>
</evidence>
<feature type="domain" description="Ig-like" evidence="8">
    <location>
        <begin position="96"/>
        <end position="170"/>
    </location>
</feature>
<feature type="region of interest" description="Disordered" evidence="6">
    <location>
        <begin position="330"/>
        <end position="359"/>
    </location>
</feature>
<feature type="region of interest" description="Disordered" evidence="6">
    <location>
        <begin position="272"/>
        <end position="293"/>
    </location>
</feature>
<dbReference type="Pfam" id="PF13927">
    <property type="entry name" value="Ig_3"/>
    <property type="match status" value="2"/>
</dbReference>
<keyword evidence="4" id="KW-0325">Glycoprotein</keyword>
<dbReference type="InterPro" id="IPR007110">
    <property type="entry name" value="Ig-like_dom"/>
</dbReference>
<accession>A0ABN8MCJ3</accession>
<feature type="compositionally biased region" description="Basic and acidic residues" evidence="6">
    <location>
        <begin position="330"/>
        <end position="341"/>
    </location>
</feature>
<dbReference type="PANTHER" id="PTHR11640">
    <property type="entry name" value="NEPHRIN"/>
    <property type="match status" value="1"/>
</dbReference>
<dbReference type="InterPro" id="IPR051275">
    <property type="entry name" value="Cell_adhesion_signaling"/>
</dbReference>
<evidence type="ECO:0000256" key="2">
    <source>
        <dbReference type="ARBA" id="ARBA00023136"/>
    </source>
</evidence>
<dbReference type="InterPro" id="IPR003599">
    <property type="entry name" value="Ig_sub"/>
</dbReference>
<evidence type="ECO:0000313" key="9">
    <source>
        <dbReference type="EMBL" id="CAH3026727.1"/>
    </source>
</evidence>
<dbReference type="SMART" id="SM00409">
    <property type="entry name" value="IG"/>
    <property type="match status" value="2"/>
</dbReference>
<feature type="transmembrane region" description="Helical" evidence="7">
    <location>
        <begin position="301"/>
        <end position="324"/>
    </location>
</feature>
<evidence type="ECO:0000256" key="6">
    <source>
        <dbReference type="SAM" id="MobiDB-lite"/>
    </source>
</evidence>
<name>A0ABN8MCJ3_9CNID</name>
<organism evidence="9 10">
    <name type="scientific">Porites evermanni</name>
    <dbReference type="NCBI Taxonomy" id="104178"/>
    <lineage>
        <taxon>Eukaryota</taxon>
        <taxon>Metazoa</taxon>
        <taxon>Cnidaria</taxon>
        <taxon>Anthozoa</taxon>
        <taxon>Hexacorallia</taxon>
        <taxon>Scleractinia</taxon>
        <taxon>Fungiina</taxon>
        <taxon>Poritidae</taxon>
        <taxon>Porites</taxon>
    </lineage>
</organism>
<comment type="caution">
    <text evidence="9">The sequence shown here is derived from an EMBL/GenBank/DDBJ whole genome shotgun (WGS) entry which is preliminary data.</text>
</comment>
<evidence type="ECO:0000256" key="4">
    <source>
        <dbReference type="ARBA" id="ARBA00023180"/>
    </source>
</evidence>
<evidence type="ECO:0000256" key="7">
    <source>
        <dbReference type="SAM" id="Phobius"/>
    </source>
</evidence>
<dbReference type="InterPro" id="IPR003598">
    <property type="entry name" value="Ig_sub2"/>
</dbReference>
<dbReference type="Proteomes" id="UP001159427">
    <property type="component" value="Unassembled WGS sequence"/>
</dbReference>
<dbReference type="InterPro" id="IPR036179">
    <property type="entry name" value="Ig-like_dom_sf"/>
</dbReference>
<keyword evidence="5" id="KW-0393">Immunoglobulin domain</keyword>
<feature type="non-terminal residue" evidence="9">
    <location>
        <position position="1"/>
    </location>
</feature>
<gene>
    <name evidence="9" type="ORF">PEVE_00029767</name>
</gene>
<keyword evidence="2 7" id="KW-0472">Membrane</keyword>
<keyword evidence="7" id="KW-0812">Transmembrane</keyword>
<dbReference type="EMBL" id="CALNXI010000419">
    <property type="protein sequence ID" value="CAH3026727.1"/>
    <property type="molecule type" value="Genomic_DNA"/>
</dbReference>
<feature type="compositionally biased region" description="Low complexity" evidence="6">
    <location>
        <begin position="277"/>
        <end position="292"/>
    </location>
</feature>
<protein>
    <recommendedName>
        <fullName evidence="8">Ig-like domain-containing protein</fullName>
    </recommendedName>
</protein>
<feature type="domain" description="Ig-like" evidence="8">
    <location>
        <begin position="6"/>
        <end position="91"/>
    </location>
</feature>
<dbReference type="PROSITE" id="PS50835">
    <property type="entry name" value="IG_LIKE"/>
    <property type="match status" value="2"/>
</dbReference>